<dbReference type="GO" id="GO:0047355">
    <property type="term" value="F:CDP-glycerol glycerophosphotransferase activity"/>
    <property type="evidence" value="ECO:0007669"/>
    <property type="project" value="InterPro"/>
</dbReference>
<dbReference type="InterPro" id="IPR007554">
    <property type="entry name" value="Glycerophosphate_synth"/>
</dbReference>
<dbReference type="eggNOG" id="COG1887">
    <property type="taxonomic scope" value="Bacteria"/>
</dbReference>
<dbReference type="GO" id="GO:0016020">
    <property type="term" value="C:membrane"/>
    <property type="evidence" value="ECO:0007669"/>
    <property type="project" value="InterPro"/>
</dbReference>
<name>C0FNU8_9FIRM</name>
<sequence>MNNLSPKAQMIQLIEQCLSAKDYNTTHECLKIYKSTFGRDDFYMTCMNSLIMSTGPSVTLIYIKQSSEDTQTCLENVKTFQNYKNLDIICLSADNLLEEFCQCITSIESEYICFFDCKHKYEKNRISLLISFLIEAPTANEVICTRNFIDENDVIIAHPDFIYQDMLDNHIFEGKQLLTYSLANTVNLYGDLSTLLISADYAKKLRLFNICIPHSMQCTALLYQLLYSANIVYTYLPLASSILTNALIDEELNTDYQKLLSDYESQNFFDISPVTACDFTKTENFISCKKDITFFYTDMGEYYNLKPIADEAAARGYKITFTDNTLATAEIGIYCQHVCHPENSKFSVILLHDLAQGHNRWPNLWELERWNKFDIGIVPGDFWADLWRQCSCQYYANPRCGTYELGYPKSDLVSSPELLQHVEELRNKFHLKYDVSILYAPSWENDGKEDDFIKALSSLNVNLLIKQAHWSEKYSNIIENIKNMRALHEGKYDNVYYIEPEESIMTALAMCDYVVSDESSVMAEALMFGKTSIAVTDWLIPDTTPSRYAVVPMDYVIKSTKANLRKDMEQLISFPESFSYVREKGSRVFSNVGNSCADILDAIEYFTSNCSDTPKDFMSKRLTSKYSICNLWN</sequence>
<dbReference type="GeneID" id="75161793"/>
<accession>C0FNU8</accession>
<dbReference type="EMBL" id="ACFY01000021">
    <property type="protein sequence ID" value="EEG95700.1"/>
    <property type="molecule type" value="Genomic_DNA"/>
</dbReference>
<protein>
    <recommendedName>
        <fullName evidence="3">CDP-glycerol:poly(Glycerophosphate) glycerophosphotransferase</fullName>
    </recommendedName>
</protein>
<organism evidence="1 2">
    <name type="scientific">Roseburia inulinivorans DSM 16841</name>
    <dbReference type="NCBI Taxonomy" id="622312"/>
    <lineage>
        <taxon>Bacteria</taxon>
        <taxon>Bacillati</taxon>
        <taxon>Bacillota</taxon>
        <taxon>Clostridia</taxon>
        <taxon>Lachnospirales</taxon>
        <taxon>Lachnospiraceae</taxon>
        <taxon>Roseburia</taxon>
    </lineage>
</organism>
<reference evidence="1 2" key="1">
    <citation type="submission" date="2009-02" db="EMBL/GenBank/DDBJ databases">
        <authorList>
            <person name="Fulton L."/>
            <person name="Clifton S."/>
            <person name="Fulton B."/>
            <person name="Xu J."/>
            <person name="Minx P."/>
            <person name="Pepin K.H."/>
            <person name="Johnson M."/>
            <person name="Bhonagiri V."/>
            <person name="Nash W.E."/>
            <person name="Mardis E.R."/>
            <person name="Wilson R.K."/>
        </authorList>
    </citation>
    <scope>NUCLEOTIDE SEQUENCE [LARGE SCALE GENOMIC DNA]</scope>
    <source>
        <strain evidence="1 2">DSM 16841</strain>
    </source>
</reference>
<dbReference type="RefSeq" id="WP_007882663.1">
    <property type="nucleotide sequence ID" value="NZ_ACFY01000021.1"/>
</dbReference>
<dbReference type="SUPFAM" id="SSF53756">
    <property type="entry name" value="UDP-Glycosyltransferase/glycogen phosphorylase"/>
    <property type="match status" value="1"/>
</dbReference>
<reference evidence="1 2" key="2">
    <citation type="submission" date="2009-03" db="EMBL/GenBank/DDBJ databases">
        <title>Draft genome sequence of Roseburia inulinivorans (DSM 16841).</title>
        <authorList>
            <person name="Sudarsanam P."/>
            <person name="Ley R."/>
            <person name="Guruge J."/>
            <person name="Turnbaugh P.J."/>
            <person name="Mahowald M."/>
            <person name="Liep D."/>
            <person name="Gordon J."/>
        </authorList>
    </citation>
    <scope>NUCLEOTIDE SEQUENCE [LARGE SCALE GENOMIC DNA]</scope>
    <source>
        <strain evidence="1 2">DSM 16841</strain>
    </source>
</reference>
<dbReference type="Gene3D" id="3.90.550.10">
    <property type="entry name" value="Spore Coat Polysaccharide Biosynthesis Protein SpsA, Chain A"/>
    <property type="match status" value="1"/>
</dbReference>
<proteinExistence type="predicted"/>
<dbReference type="InterPro" id="IPR029044">
    <property type="entry name" value="Nucleotide-diphossugar_trans"/>
</dbReference>
<evidence type="ECO:0008006" key="3">
    <source>
        <dbReference type="Google" id="ProtNLM"/>
    </source>
</evidence>
<dbReference type="Pfam" id="PF04464">
    <property type="entry name" value="Glyphos_transf"/>
    <property type="match status" value="1"/>
</dbReference>
<evidence type="ECO:0000313" key="2">
    <source>
        <dbReference type="Proteomes" id="UP000003561"/>
    </source>
</evidence>
<dbReference type="SUPFAM" id="SSF53448">
    <property type="entry name" value="Nucleotide-diphospho-sugar transferases"/>
    <property type="match status" value="1"/>
</dbReference>
<dbReference type="InterPro" id="IPR043148">
    <property type="entry name" value="TagF_C"/>
</dbReference>
<dbReference type="Gene3D" id="3.40.50.12580">
    <property type="match status" value="1"/>
</dbReference>
<comment type="caution">
    <text evidence="1">The sequence shown here is derived from an EMBL/GenBank/DDBJ whole genome shotgun (WGS) entry which is preliminary data.</text>
</comment>
<evidence type="ECO:0000313" key="1">
    <source>
        <dbReference type="EMBL" id="EEG95700.1"/>
    </source>
</evidence>
<dbReference type="AlphaFoldDB" id="C0FNU8"/>
<gene>
    <name evidence="1" type="ORF">ROSEINA2194_00397</name>
</gene>
<dbReference type="Proteomes" id="UP000003561">
    <property type="component" value="Unassembled WGS sequence"/>
</dbReference>